<reference evidence="2" key="1">
    <citation type="submission" date="2018-05" db="EMBL/GenBank/DDBJ databases">
        <authorList>
            <person name="Lanie J.A."/>
            <person name="Ng W.-L."/>
            <person name="Kazmierczak K.M."/>
            <person name="Andrzejewski T.M."/>
            <person name="Davidsen T.M."/>
            <person name="Wayne K.J."/>
            <person name="Tettelin H."/>
            <person name="Glass J.I."/>
            <person name="Rusch D."/>
            <person name="Podicherti R."/>
            <person name="Tsui H.-C.T."/>
            <person name="Winkler M.E."/>
        </authorList>
    </citation>
    <scope>NUCLEOTIDE SEQUENCE</scope>
</reference>
<evidence type="ECO:0000259" key="1">
    <source>
        <dbReference type="Pfam" id="PF08994"/>
    </source>
</evidence>
<dbReference type="SUPFAM" id="SSF48493">
    <property type="entry name" value="gene 59 helicase assembly protein"/>
    <property type="match status" value="1"/>
</dbReference>
<dbReference type="InterPro" id="IPR037082">
    <property type="entry name" value="Phage_T4_Gp59_C_sf"/>
</dbReference>
<protein>
    <recommendedName>
        <fullName evidence="1">Bacteriophage T4 Gp59 helicase assembly protein C-terminal domain-containing protein</fullName>
    </recommendedName>
</protein>
<dbReference type="AlphaFoldDB" id="A0A382EG91"/>
<sequence length="127" mass="15322">MWIGDAFGERCVSTYREWKKRIESLQYNFRSDCTSIMDDDPKNFDSLFEIVDGQHPPIFRYVLAKKINIETFIMLDDILNFIPRFNEELQDTIVWPDYFKMCMKYKPFFSHDLNNSKDTLKKVLEIQ</sequence>
<accession>A0A382EG91</accession>
<evidence type="ECO:0000313" key="2">
    <source>
        <dbReference type="EMBL" id="SVB48991.1"/>
    </source>
</evidence>
<dbReference type="EMBL" id="UINC01044063">
    <property type="protein sequence ID" value="SVB48991.1"/>
    <property type="molecule type" value="Genomic_DNA"/>
</dbReference>
<proteinExistence type="predicted"/>
<dbReference type="InterPro" id="IPR015086">
    <property type="entry name" value="Phage_T4_Gp59_C"/>
</dbReference>
<gene>
    <name evidence="2" type="ORF">METZ01_LOCUS201845</name>
</gene>
<name>A0A382EG91_9ZZZZ</name>
<dbReference type="Gene3D" id="1.10.220.50">
    <property type="entry name" value="Bacteriophage T4, Gp59, helicase assembly protein, C-terminal domain"/>
    <property type="match status" value="1"/>
</dbReference>
<dbReference type="InterPro" id="IPR023197">
    <property type="entry name" value="Phage_T4_Gp59_dom_sf"/>
</dbReference>
<feature type="domain" description="Bacteriophage T4 Gp59 helicase assembly protein C-terminal" evidence="1">
    <location>
        <begin position="40"/>
        <end position="120"/>
    </location>
</feature>
<dbReference type="Pfam" id="PF08994">
    <property type="entry name" value="T4_Gp59_C"/>
    <property type="match status" value="1"/>
</dbReference>
<organism evidence="2">
    <name type="scientific">marine metagenome</name>
    <dbReference type="NCBI Taxonomy" id="408172"/>
    <lineage>
        <taxon>unclassified sequences</taxon>
        <taxon>metagenomes</taxon>
        <taxon>ecological metagenomes</taxon>
    </lineage>
</organism>